<dbReference type="InterPro" id="IPR032675">
    <property type="entry name" value="LRR_dom_sf"/>
</dbReference>
<accession>A0A3G5ABE8</accession>
<evidence type="ECO:0008006" key="2">
    <source>
        <dbReference type="Google" id="ProtNLM"/>
    </source>
</evidence>
<reference evidence="1" key="1">
    <citation type="submission" date="2018-10" db="EMBL/GenBank/DDBJ databases">
        <title>Hidden diversity of soil giant viruses.</title>
        <authorList>
            <person name="Schulz F."/>
            <person name="Alteio L."/>
            <person name="Goudeau D."/>
            <person name="Ryan E.M."/>
            <person name="Malmstrom R.R."/>
            <person name="Blanchard J."/>
            <person name="Woyke T."/>
        </authorList>
    </citation>
    <scope>NUCLEOTIDE SEQUENCE</scope>
    <source>
        <strain evidence="1">HYV1</strain>
    </source>
</reference>
<name>A0A3G5ABE8_9VIRU</name>
<organism evidence="1">
    <name type="scientific">Hyperionvirus sp</name>
    <dbReference type="NCBI Taxonomy" id="2487770"/>
    <lineage>
        <taxon>Viruses</taxon>
        <taxon>Varidnaviria</taxon>
        <taxon>Bamfordvirae</taxon>
        <taxon>Nucleocytoviricota</taxon>
        <taxon>Megaviricetes</taxon>
        <taxon>Imitervirales</taxon>
        <taxon>Mimiviridae</taxon>
        <taxon>Klosneuvirinae</taxon>
    </lineage>
</organism>
<dbReference type="SUPFAM" id="SSF52047">
    <property type="entry name" value="RNI-like"/>
    <property type="match status" value="1"/>
</dbReference>
<sequence length="478" mass="54377">MAEQQILPKIELDDFKGERVHLVIVPAATLGSWMIGCLTDVEDFDNDVYYGKVQTSGVILRDNLSLGEVSEFVGVIDSGKVTSLTVQNIGLTDEVVKMLKRCPTLHRLNISRGRISFAGENSLGDTLRESQISYLVISNFRIDLENFCLVLPRLKFLEMQHICFLKECRYIEKGESHINPRGYHHHEDYKVASGEGGKDLTSWSQNLKNVEGLTMGEDEINKLGVGFSGSALESVRVYQCEKSIETALLLSRMRSLRSFKLLTNKRFGMDTERDEKLVKLMEFFLGENRGLESLYLPGRFLEIGASSIGGCRALSSLEVVVDTFDKLDDRFQKNLAMIIRELPVLKSLTVFRDIHFYAITEGPPYPEPYELSEFVGALRYAKALESLRSTVHRQKTIAEVIEVLPMTNLKKVEIHYSFLPDALSKEGIRKIYKDGDSQRSYYDESYDKDWENAKGFTERNYQSKIDAILRKGVVEKVE</sequence>
<gene>
    <name evidence="1" type="ORF">Hyperionvirus5_9</name>
</gene>
<protein>
    <recommendedName>
        <fullName evidence="2">Leucine-rich repeat protein</fullName>
    </recommendedName>
</protein>
<evidence type="ECO:0000313" key="1">
    <source>
        <dbReference type="EMBL" id="AYV83203.1"/>
    </source>
</evidence>
<dbReference type="EMBL" id="MK072387">
    <property type="protein sequence ID" value="AYV83203.1"/>
    <property type="molecule type" value="Genomic_DNA"/>
</dbReference>
<proteinExistence type="predicted"/>
<dbReference type="Gene3D" id="3.80.10.10">
    <property type="entry name" value="Ribonuclease Inhibitor"/>
    <property type="match status" value="2"/>
</dbReference>